<dbReference type="EMBL" id="CM051405">
    <property type="protein sequence ID" value="KAJ4705579.1"/>
    <property type="molecule type" value="Genomic_DNA"/>
</dbReference>
<reference evidence="1 2" key="1">
    <citation type="journal article" date="2023" name="Science">
        <title>Complex scaffold remodeling in plant triterpene biosynthesis.</title>
        <authorList>
            <person name="De La Pena R."/>
            <person name="Hodgson H."/>
            <person name="Liu J.C."/>
            <person name="Stephenson M.J."/>
            <person name="Martin A.C."/>
            <person name="Owen C."/>
            <person name="Harkess A."/>
            <person name="Leebens-Mack J."/>
            <person name="Jimenez L.E."/>
            <person name="Osbourn A."/>
            <person name="Sattely E.S."/>
        </authorList>
    </citation>
    <scope>NUCLEOTIDE SEQUENCE [LARGE SCALE GENOMIC DNA]</scope>
    <source>
        <strain evidence="2">cv. JPN11</strain>
        <tissue evidence="1">Leaf</tissue>
    </source>
</reference>
<dbReference type="Proteomes" id="UP001164539">
    <property type="component" value="Chromosome 12"/>
</dbReference>
<evidence type="ECO:0000313" key="2">
    <source>
        <dbReference type="Proteomes" id="UP001164539"/>
    </source>
</evidence>
<name>A0ACC1X2Q4_MELAZ</name>
<protein>
    <submittedName>
        <fullName evidence="1">DNA-binding bromodomain-containing protein</fullName>
    </submittedName>
</protein>
<accession>A0ACC1X2Q4</accession>
<gene>
    <name evidence="1" type="ORF">OWV82_022337</name>
</gene>
<keyword evidence="2" id="KW-1185">Reference proteome</keyword>
<sequence>MDKPSNNFLEKQTAWGTWEELLLACAVHRYGAENWSSVATEVQKRSSRLQLLTPRSCQQKYRDLERRFARNGAASLADNESIPWLNELKKLRVAELKRELQRYDLSIVSLQLKVKRLTEERERNEEEKETKKGDQMITGEEEREVIDNKPESLTGKPESGEESDRENRSVNESNSTDPKVEDTEKETEPAEPVPDKHVGEDAKPAGEDSCNGSCGSAAKKSAAKSERVDSLEAGESVAESEDSGEVESAVSLSRKEEEKNDKPEKSENEEDQFPAAAKQVSVESQTLIDCLEIIRSHKFGSLFERLDTKFQIRQETSNYRNLIRQLIDLETIRTRLEENWYSGCKSSFFRDLLLLFNNAILLFNKESSESAAAMELRQIVLKEMSRQTSHSHPNSSQKEQSLASLLPPVQAVKLECSDTLLSKPNILAPIIACRKRSSITTKRSVPSSLADKKGEPREQPVASAGKNSLPDSKLDKSSSRITEKRMRERIASGAKNGKTRGNVKTKKNLEVETKAEDYSSEEEEEIHSEDSEEGKTEKGRKNKAKVNGKKRSAAEFLSRMKRSSSDKGLLLETAKSEKAEQKKRNESGKVDAKKEQITKKRSGGKGGKEKQSPAKRNAGGPVTRAAASPTPVTVVRGRRRRGSVVETEGSGSGRGRKRSRK</sequence>
<keyword evidence="1" id="KW-0238">DNA-binding</keyword>
<evidence type="ECO:0000313" key="1">
    <source>
        <dbReference type="EMBL" id="KAJ4705579.1"/>
    </source>
</evidence>
<comment type="caution">
    <text evidence="1">The sequence shown here is derived from an EMBL/GenBank/DDBJ whole genome shotgun (WGS) entry which is preliminary data.</text>
</comment>
<organism evidence="1 2">
    <name type="scientific">Melia azedarach</name>
    <name type="common">Chinaberry tree</name>
    <dbReference type="NCBI Taxonomy" id="155640"/>
    <lineage>
        <taxon>Eukaryota</taxon>
        <taxon>Viridiplantae</taxon>
        <taxon>Streptophyta</taxon>
        <taxon>Embryophyta</taxon>
        <taxon>Tracheophyta</taxon>
        <taxon>Spermatophyta</taxon>
        <taxon>Magnoliopsida</taxon>
        <taxon>eudicotyledons</taxon>
        <taxon>Gunneridae</taxon>
        <taxon>Pentapetalae</taxon>
        <taxon>rosids</taxon>
        <taxon>malvids</taxon>
        <taxon>Sapindales</taxon>
        <taxon>Meliaceae</taxon>
        <taxon>Melia</taxon>
    </lineage>
</organism>
<proteinExistence type="predicted"/>